<organism evidence="1 2">
    <name type="scientific">Bifiguratus adelaidae</name>
    <dbReference type="NCBI Taxonomy" id="1938954"/>
    <lineage>
        <taxon>Eukaryota</taxon>
        <taxon>Fungi</taxon>
        <taxon>Fungi incertae sedis</taxon>
        <taxon>Mucoromycota</taxon>
        <taxon>Mucoromycotina</taxon>
        <taxon>Endogonomycetes</taxon>
        <taxon>Endogonales</taxon>
        <taxon>Endogonales incertae sedis</taxon>
        <taxon>Bifiguratus</taxon>
    </lineage>
</organism>
<dbReference type="EMBL" id="MVBO01000366">
    <property type="protein sequence ID" value="OZJ01445.1"/>
    <property type="molecule type" value="Genomic_DNA"/>
</dbReference>
<accession>A0A261XSW1</accession>
<evidence type="ECO:0000313" key="1">
    <source>
        <dbReference type="EMBL" id="OZJ01445.1"/>
    </source>
</evidence>
<dbReference type="Proteomes" id="UP000242875">
    <property type="component" value="Unassembled WGS sequence"/>
</dbReference>
<evidence type="ECO:0000313" key="2">
    <source>
        <dbReference type="Proteomes" id="UP000242875"/>
    </source>
</evidence>
<proteinExistence type="predicted"/>
<comment type="caution">
    <text evidence="1">The sequence shown here is derived from an EMBL/GenBank/DDBJ whole genome shotgun (WGS) entry which is preliminary data.</text>
</comment>
<gene>
    <name evidence="1" type="ORF">BZG36_05680</name>
</gene>
<sequence length="341" mass="39615">MTPCAAFTKSAAMIVQAASPKEQRTKSWHKHHYGQHYVMQPVRWSELAFVSHRFASLDMKMAWEGFQNLFTFVSYSFGLCCWQSTVKKMKSRAKNCFSRCTPEKEEQQQDGYGSDIFESSHTDAIQARHLDGKEPIDIPAGLPKVAFYSDSELHNTIGRLRSEHRSAYIRPYKKLYGVIDAFVYESERDEILFLQITTKKNHGIHIAGLNLLNKAMPFKEQQLREDTSTSWKFIFVVPDVPSMEAITVQSLKDCRRNLSQTKDPHRYHRKALHWGDRIINTRCGYPFIFYILTRRQLQTGFDIVNCPLYIDRRCRDSIYNETSVSVVPNLTVARLPEQYGH</sequence>
<reference evidence="1 2" key="1">
    <citation type="journal article" date="2017" name="Mycologia">
        <title>Bifiguratus adelaidae, gen. et sp. nov., a new member of Mucoromycotina in endophytic and soil-dwelling habitats.</title>
        <authorList>
            <person name="Torres-Cruz T.J."/>
            <person name="Billingsley Tobias T.L."/>
            <person name="Almatruk M."/>
            <person name="Hesse C."/>
            <person name="Kuske C.R."/>
            <person name="Desiro A."/>
            <person name="Benucci G.M."/>
            <person name="Bonito G."/>
            <person name="Stajich J.E."/>
            <person name="Dunlap C."/>
            <person name="Arnold A.E."/>
            <person name="Porras-Alfaro A."/>
        </authorList>
    </citation>
    <scope>NUCLEOTIDE SEQUENCE [LARGE SCALE GENOMIC DNA]</scope>
    <source>
        <strain evidence="1 2">AZ0501</strain>
    </source>
</reference>
<dbReference type="AlphaFoldDB" id="A0A261XSW1"/>
<dbReference type="OrthoDB" id="19861at2759"/>
<name>A0A261XSW1_9FUNG</name>
<protein>
    <submittedName>
        <fullName evidence="1">Uncharacterized protein</fullName>
    </submittedName>
</protein>
<keyword evidence="2" id="KW-1185">Reference proteome</keyword>